<dbReference type="Proteomes" id="UP000317410">
    <property type="component" value="Unassembled WGS sequence"/>
</dbReference>
<sequence length="167" mass="17906">MAVDDEIEDIREALVRVVAEWTQGELQTQVAASVGGSLDAIEVRALYVVGMHGGSLGFSRLADRAAMSRPTTSKLVSRMSAWGLFDRVRTGRTVEVRLTDAGRDAYARLVASGQQMVGGALTGWSAHEITQFQAHLSRFVAALPESTSRATTSPSSSDHVSSPQEET</sequence>
<dbReference type="Gene3D" id="1.10.10.10">
    <property type="entry name" value="Winged helix-like DNA-binding domain superfamily/Winged helix DNA-binding domain"/>
    <property type="match status" value="1"/>
</dbReference>
<accession>A0A4Y4B4L4</accession>
<reference evidence="3 4" key="1">
    <citation type="submission" date="2019-06" db="EMBL/GenBank/DDBJ databases">
        <title>Whole genome shotgun sequence of Microbacterium liquefaciens NBRC 15037.</title>
        <authorList>
            <person name="Hosoyama A."/>
            <person name="Uohara A."/>
            <person name="Ohji S."/>
            <person name="Ichikawa N."/>
        </authorList>
    </citation>
    <scope>NUCLEOTIDE SEQUENCE [LARGE SCALE GENOMIC DNA]</scope>
    <source>
        <strain evidence="3 4">NBRC 15037</strain>
    </source>
</reference>
<dbReference type="InterPro" id="IPR036388">
    <property type="entry name" value="WH-like_DNA-bd_sf"/>
</dbReference>
<dbReference type="InterPro" id="IPR000835">
    <property type="entry name" value="HTH_MarR-typ"/>
</dbReference>
<feature type="region of interest" description="Disordered" evidence="1">
    <location>
        <begin position="145"/>
        <end position="167"/>
    </location>
</feature>
<organism evidence="3 4">
    <name type="scientific">Microbacterium maritypicum</name>
    <name type="common">Microbacterium liquefaciens</name>
    <dbReference type="NCBI Taxonomy" id="33918"/>
    <lineage>
        <taxon>Bacteria</taxon>
        <taxon>Bacillati</taxon>
        <taxon>Actinomycetota</taxon>
        <taxon>Actinomycetes</taxon>
        <taxon>Micrococcales</taxon>
        <taxon>Microbacteriaceae</taxon>
        <taxon>Microbacterium</taxon>
    </lineage>
</organism>
<comment type="caution">
    <text evidence="3">The sequence shown here is derived from an EMBL/GenBank/DDBJ whole genome shotgun (WGS) entry which is preliminary data.</text>
</comment>
<dbReference type="EMBL" id="BJNQ01000001">
    <property type="protein sequence ID" value="GEC73967.1"/>
    <property type="molecule type" value="Genomic_DNA"/>
</dbReference>
<feature type="compositionally biased region" description="Low complexity" evidence="1">
    <location>
        <begin position="146"/>
        <end position="167"/>
    </location>
</feature>
<dbReference type="Pfam" id="PF12802">
    <property type="entry name" value="MarR_2"/>
    <property type="match status" value="1"/>
</dbReference>
<dbReference type="RefSeq" id="WP_141385594.1">
    <property type="nucleotide sequence ID" value="NZ_BJNQ01000001.1"/>
</dbReference>
<name>A0A4Y4B4L4_MICMQ</name>
<evidence type="ECO:0000256" key="1">
    <source>
        <dbReference type="SAM" id="MobiDB-lite"/>
    </source>
</evidence>
<feature type="domain" description="HTH marR-type" evidence="2">
    <location>
        <begin position="31"/>
        <end position="129"/>
    </location>
</feature>
<dbReference type="SMART" id="SM00347">
    <property type="entry name" value="HTH_MARR"/>
    <property type="match status" value="1"/>
</dbReference>
<dbReference type="AlphaFoldDB" id="A0A4Y4B4L4"/>
<evidence type="ECO:0000259" key="2">
    <source>
        <dbReference type="SMART" id="SM00347"/>
    </source>
</evidence>
<evidence type="ECO:0000313" key="3">
    <source>
        <dbReference type="EMBL" id="GEC73967.1"/>
    </source>
</evidence>
<dbReference type="InterPro" id="IPR036390">
    <property type="entry name" value="WH_DNA-bd_sf"/>
</dbReference>
<evidence type="ECO:0000313" key="4">
    <source>
        <dbReference type="Proteomes" id="UP000317410"/>
    </source>
</evidence>
<protein>
    <recommendedName>
        <fullName evidence="2">HTH marR-type domain-containing protein</fullName>
    </recommendedName>
</protein>
<dbReference type="GO" id="GO:0003700">
    <property type="term" value="F:DNA-binding transcription factor activity"/>
    <property type="evidence" value="ECO:0007669"/>
    <property type="project" value="InterPro"/>
</dbReference>
<dbReference type="SUPFAM" id="SSF46785">
    <property type="entry name" value="Winged helix' DNA-binding domain"/>
    <property type="match status" value="1"/>
</dbReference>
<gene>
    <name evidence="3" type="ORF">MLI01_01120</name>
</gene>
<proteinExistence type="predicted"/>